<evidence type="ECO:0000256" key="1">
    <source>
        <dbReference type="SAM" id="SignalP"/>
    </source>
</evidence>
<gene>
    <name evidence="2" type="ORF">HELGO_WM13990</name>
</gene>
<sequence length="262" mass="29941">MFKAFFSFFLFTSFLLAYVDSDMDGVPDENDRCTNTPLTELVDLSGCTIKKLISEHNFDLVLGQSYVEDSISTLSLSTIKMDYYYKNWSMQLATSYYKSSLDIVNSSGQNDTYLSLFYLFNPLDNFFLTLGGGIVFPTYDVVDNNMDYTASLYARYKIEKWSLIMGTGYNKIGDIDSSNNLNYNNKLSYNLGVGYAWDNKFYSSLGYSRSNSAITTIEDLETLSLYGYYPMDKHWFASVNYGYGLSAINKRENIGVSLGYFW</sequence>
<dbReference type="InterPro" id="IPR028974">
    <property type="entry name" value="TSP_type-3_rpt"/>
</dbReference>
<organism evidence="2">
    <name type="scientific">uncultured Sulfurovum sp</name>
    <dbReference type="NCBI Taxonomy" id="269237"/>
    <lineage>
        <taxon>Bacteria</taxon>
        <taxon>Pseudomonadati</taxon>
        <taxon>Campylobacterota</taxon>
        <taxon>Epsilonproteobacteria</taxon>
        <taxon>Campylobacterales</taxon>
        <taxon>Sulfurovaceae</taxon>
        <taxon>Sulfurovum</taxon>
        <taxon>environmental samples</taxon>
    </lineage>
</organism>
<dbReference type="GO" id="GO:0005509">
    <property type="term" value="F:calcium ion binding"/>
    <property type="evidence" value="ECO:0007669"/>
    <property type="project" value="InterPro"/>
</dbReference>
<keyword evidence="1" id="KW-0732">Signal</keyword>
<feature type="signal peptide" evidence="1">
    <location>
        <begin position="1"/>
        <end position="19"/>
    </location>
</feature>
<dbReference type="SUPFAM" id="SSF103647">
    <property type="entry name" value="TSP type-3 repeat"/>
    <property type="match status" value="1"/>
</dbReference>
<dbReference type="SUPFAM" id="SSF56935">
    <property type="entry name" value="Porins"/>
    <property type="match status" value="1"/>
</dbReference>
<accession>A0A6S6SBY3</accession>
<dbReference type="AlphaFoldDB" id="A0A6S6SBY3"/>
<evidence type="ECO:0000313" key="2">
    <source>
        <dbReference type="EMBL" id="CAA6803726.1"/>
    </source>
</evidence>
<protein>
    <submittedName>
        <fullName evidence="2">Uncharacterized protein</fullName>
    </submittedName>
</protein>
<name>A0A6S6SBY3_9BACT</name>
<reference evidence="2" key="1">
    <citation type="submission" date="2020-01" db="EMBL/GenBank/DDBJ databases">
        <authorList>
            <person name="Meier V. D."/>
            <person name="Meier V D."/>
        </authorList>
    </citation>
    <scope>NUCLEOTIDE SEQUENCE</scope>
    <source>
        <strain evidence="2">HLG_WM_MAG_06</strain>
    </source>
</reference>
<proteinExistence type="predicted"/>
<feature type="chain" id="PRO_5028430635" evidence="1">
    <location>
        <begin position="20"/>
        <end position="262"/>
    </location>
</feature>
<dbReference type="EMBL" id="CACVAP010000041">
    <property type="protein sequence ID" value="CAA6803726.1"/>
    <property type="molecule type" value="Genomic_DNA"/>
</dbReference>